<protein>
    <submittedName>
        <fullName evidence="2">Uncharacterized protein</fullName>
    </submittedName>
</protein>
<feature type="region of interest" description="Disordered" evidence="1">
    <location>
        <begin position="117"/>
        <end position="136"/>
    </location>
</feature>
<evidence type="ECO:0000313" key="3">
    <source>
        <dbReference type="Proteomes" id="UP001151760"/>
    </source>
</evidence>
<feature type="compositionally biased region" description="Polar residues" evidence="1">
    <location>
        <begin position="38"/>
        <end position="49"/>
    </location>
</feature>
<evidence type="ECO:0000256" key="1">
    <source>
        <dbReference type="SAM" id="MobiDB-lite"/>
    </source>
</evidence>
<sequence length="190" mass="21158">MVNQLKKDWVERLNPDRKLPNFNTGKVLVPESQAVNESLKLTETSNNSKSSKDSEIESLIPLPPLKNLQGASPSSEVMLFTFQPHSPKERPGLGIMKHTKPETHDSLNKSVSGTITVSETEPTTPLDPTKVKDTKQESKINELTKLVQMLIYEKDSLLMICKGEDHRTLLGIIVNKLKSGSYRVKPGRDG</sequence>
<keyword evidence="3" id="KW-1185">Reference proteome</keyword>
<comment type="caution">
    <text evidence="2">The sequence shown here is derived from an EMBL/GenBank/DDBJ whole genome shotgun (WGS) entry which is preliminary data.</text>
</comment>
<organism evidence="2 3">
    <name type="scientific">Tanacetum coccineum</name>
    <dbReference type="NCBI Taxonomy" id="301880"/>
    <lineage>
        <taxon>Eukaryota</taxon>
        <taxon>Viridiplantae</taxon>
        <taxon>Streptophyta</taxon>
        <taxon>Embryophyta</taxon>
        <taxon>Tracheophyta</taxon>
        <taxon>Spermatophyta</taxon>
        <taxon>Magnoliopsida</taxon>
        <taxon>eudicotyledons</taxon>
        <taxon>Gunneridae</taxon>
        <taxon>Pentapetalae</taxon>
        <taxon>asterids</taxon>
        <taxon>campanulids</taxon>
        <taxon>Asterales</taxon>
        <taxon>Asteraceae</taxon>
        <taxon>Asteroideae</taxon>
        <taxon>Anthemideae</taxon>
        <taxon>Anthemidinae</taxon>
        <taxon>Tanacetum</taxon>
    </lineage>
</organism>
<evidence type="ECO:0000313" key="2">
    <source>
        <dbReference type="EMBL" id="GJU09704.1"/>
    </source>
</evidence>
<dbReference type="Proteomes" id="UP001151760">
    <property type="component" value="Unassembled WGS sequence"/>
</dbReference>
<dbReference type="EMBL" id="BQNB010021751">
    <property type="protein sequence ID" value="GJU09704.1"/>
    <property type="molecule type" value="Genomic_DNA"/>
</dbReference>
<reference evidence="2" key="1">
    <citation type="journal article" date="2022" name="Int. J. Mol. Sci.">
        <title>Draft Genome of Tanacetum Coccineum: Genomic Comparison of Closely Related Tanacetum-Family Plants.</title>
        <authorList>
            <person name="Yamashiro T."/>
            <person name="Shiraishi A."/>
            <person name="Nakayama K."/>
            <person name="Satake H."/>
        </authorList>
    </citation>
    <scope>NUCLEOTIDE SEQUENCE</scope>
</reference>
<reference evidence="2" key="2">
    <citation type="submission" date="2022-01" db="EMBL/GenBank/DDBJ databases">
        <authorList>
            <person name="Yamashiro T."/>
            <person name="Shiraishi A."/>
            <person name="Satake H."/>
            <person name="Nakayama K."/>
        </authorList>
    </citation>
    <scope>NUCLEOTIDE SEQUENCE</scope>
</reference>
<name>A0ABQ5JF22_9ASTR</name>
<accession>A0ABQ5JF22</accession>
<gene>
    <name evidence="2" type="ORF">Tco_1132100</name>
</gene>
<feature type="region of interest" description="Disordered" evidence="1">
    <location>
        <begin position="38"/>
        <end position="57"/>
    </location>
</feature>
<proteinExistence type="predicted"/>